<evidence type="ECO:0000313" key="6">
    <source>
        <dbReference type="EMBL" id="MBR7621047.1"/>
    </source>
</evidence>
<dbReference type="SUPFAM" id="SSF46689">
    <property type="entry name" value="Homeodomain-like"/>
    <property type="match status" value="1"/>
</dbReference>
<dbReference type="EMBL" id="JAGSGD010000001">
    <property type="protein sequence ID" value="MBR7621047.1"/>
    <property type="molecule type" value="Genomic_DNA"/>
</dbReference>
<dbReference type="InterPro" id="IPR036271">
    <property type="entry name" value="Tet_transcr_reg_TetR-rel_C_sf"/>
</dbReference>
<dbReference type="PANTHER" id="PTHR30055">
    <property type="entry name" value="HTH-TYPE TRANSCRIPTIONAL REGULATOR RUTR"/>
    <property type="match status" value="1"/>
</dbReference>
<dbReference type="InterPro" id="IPR009057">
    <property type="entry name" value="Homeodomain-like_sf"/>
</dbReference>
<evidence type="ECO:0000313" key="7">
    <source>
        <dbReference type="Proteomes" id="UP000622580"/>
    </source>
</evidence>
<dbReference type="Gene3D" id="1.10.357.10">
    <property type="entry name" value="Tetracycline Repressor, domain 2"/>
    <property type="match status" value="1"/>
</dbReference>
<keyword evidence="1" id="KW-0805">Transcription regulation</keyword>
<keyword evidence="2 4" id="KW-0238">DNA-binding</keyword>
<dbReference type="PRINTS" id="PR00455">
    <property type="entry name" value="HTHTETR"/>
</dbReference>
<evidence type="ECO:0000256" key="2">
    <source>
        <dbReference type="ARBA" id="ARBA00023125"/>
    </source>
</evidence>
<evidence type="ECO:0000256" key="4">
    <source>
        <dbReference type="PROSITE-ProRule" id="PRU00335"/>
    </source>
</evidence>
<feature type="domain" description="HTH tetR-type" evidence="5">
    <location>
        <begin position="11"/>
        <end position="71"/>
    </location>
</feature>
<reference evidence="6" key="1">
    <citation type="submission" date="2021-04" db="EMBL/GenBank/DDBJ databases">
        <title>Draft genome assembly of strain Phenylobacterium sp. 20VBR1 using MiniION and Illumina platforms.</title>
        <authorList>
            <person name="Thomas F.A."/>
            <person name="Krishnan K.P."/>
            <person name="Sinha R.K."/>
        </authorList>
    </citation>
    <scope>NUCLEOTIDE SEQUENCE</scope>
    <source>
        <strain evidence="6">20VBR1</strain>
    </source>
</reference>
<dbReference type="RefSeq" id="WP_215341884.1">
    <property type="nucleotide sequence ID" value="NZ_JAGSGD010000001.1"/>
</dbReference>
<proteinExistence type="predicted"/>
<organism evidence="6 7">
    <name type="scientific">Phenylobacterium glaciei</name>
    <dbReference type="NCBI Taxonomy" id="2803784"/>
    <lineage>
        <taxon>Bacteria</taxon>
        <taxon>Pseudomonadati</taxon>
        <taxon>Pseudomonadota</taxon>
        <taxon>Alphaproteobacteria</taxon>
        <taxon>Caulobacterales</taxon>
        <taxon>Caulobacteraceae</taxon>
        <taxon>Phenylobacterium</taxon>
    </lineage>
</organism>
<gene>
    <name evidence="6" type="ORF">JKL49_16765</name>
</gene>
<protein>
    <submittedName>
        <fullName evidence="6">TetR/AcrR family transcriptional regulator</fullName>
    </submittedName>
</protein>
<feature type="DNA-binding region" description="H-T-H motif" evidence="4">
    <location>
        <begin position="34"/>
        <end position="53"/>
    </location>
</feature>
<dbReference type="PROSITE" id="PS50977">
    <property type="entry name" value="HTH_TETR_2"/>
    <property type="match status" value="1"/>
</dbReference>
<keyword evidence="7" id="KW-1185">Reference proteome</keyword>
<dbReference type="Proteomes" id="UP000622580">
    <property type="component" value="Unassembled WGS sequence"/>
</dbReference>
<dbReference type="InterPro" id="IPR001647">
    <property type="entry name" value="HTH_TetR"/>
</dbReference>
<dbReference type="SUPFAM" id="SSF48498">
    <property type="entry name" value="Tetracyclin repressor-like, C-terminal domain"/>
    <property type="match status" value="1"/>
</dbReference>
<dbReference type="Pfam" id="PF00440">
    <property type="entry name" value="TetR_N"/>
    <property type="match status" value="1"/>
</dbReference>
<name>A0A941HY63_9CAUL</name>
<evidence type="ECO:0000256" key="3">
    <source>
        <dbReference type="ARBA" id="ARBA00023163"/>
    </source>
</evidence>
<evidence type="ECO:0000256" key="1">
    <source>
        <dbReference type="ARBA" id="ARBA00023015"/>
    </source>
</evidence>
<evidence type="ECO:0000259" key="5">
    <source>
        <dbReference type="PROSITE" id="PS50977"/>
    </source>
</evidence>
<dbReference type="PANTHER" id="PTHR30055:SF234">
    <property type="entry name" value="HTH-TYPE TRANSCRIPTIONAL REGULATOR BETI"/>
    <property type="match status" value="1"/>
</dbReference>
<dbReference type="AlphaFoldDB" id="A0A941HY63"/>
<accession>A0A941HY63</accession>
<dbReference type="InterPro" id="IPR050109">
    <property type="entry name" value="HTH-type_TetR-like_transc_reg"/>
</dbReference>
<dbReference type="GO" id="GO:0000976">
    <property type="term" value="F:transcription cis-regulatory region binding"/>
    <property type="evidence" value="ECO:0007669"/>
    <property type="project" value="TreeGrafter"/>
</dbReference>
<keyword evidence="3" id="KW-0804">Transcription</keyword>
<comment type="caution">
    <text evidence="6">The sequence shown here is derived from an EMBL/GenBank/DDBJ whole genome shotgun (WGS) entry which is preliminary data.</text>
</comment>
<dbReference type="GO" id="GO:0003700">
    <property type="term" value="F:DNA-binding transcription factor activity"/>
    <property type="evidence" value="ECO:0007669"/>
    <property type="project" value="TreeGrafter"/>
</dbReference>
<sequence>MATDPKSRDRAKTQTAIVAAARDVLARDGFQGFGINAVARAAGCDKQLIYRYFGGLEGLVDALGADFATWLEDSLGPATPAATYGELSERLILGFMEALRGNVLVQRIAAWEIADPSPLVARLTVARGGAMMAWMAKTRGDLVPPAGVDAPALNLFLIAGVQQLVLSSAAVGSFSGVPLKSDADWDRVRAAAVRIIRAVYGA</sequence>